<evidence type="ECO:0000256" key="6">
    <source>
        <dbReference type="SAM" id="MobiDB-lite"/>
    </source>
</evidence>
<dbReference type="AlphaFoldDB" id="A0AAP0WTU0"/>
<keyword evidence="3 4" id="KW-0949">S-adenosyl-L-methionine</keyword>
<evidence type="ECO:0000313" key="9">
    <source>
        <dbReference type="Proteomes" id="UP001415857"/>
    </source>
</evidence>
<accession>A0AAP0WTU0</accession>
<dbReference type="InterPro" id="IPR045850">
    <property type="entry name" value="TRM2_met"/>
</dbReference>
<feature type="active site" evidence="5">
    <location>
        <position position="391"/>
    </location>
</feature>
<dbReference type="GO" id="GO:0006396">
    <property type="term" value="P:RNA processing"/>
    <property type="evidence" value="ECO:0007669"/>
    <property type="project" value="InterPro"/>
</dbReference>
<feature type="active site" description="Nucleophile" evidence="4">
    <location>
        <position position="391"/>
    </location>
</feature>
<feature type="domain" description="Methyltransferase" evidence="7">
    <location>
        <begin position="210"/>
        <end position="270"/>
    </location>
</feature>
<name>A0AAP0WTU0_LIQFO</name>
<feature type="binding site" evidence="4">
    <location>
        <position position="363"/>
    </location>
    <ligand>
        <name>S-adenosyl-L-methionine</name>
        <dbReference type="ChEBI" id="CHEBI:59789"/>
    </ligand>
</feature>
<keyword evidence="1 4" id="KW-0489">Methyltransferase</keyword>
<feature type="compositionally biased region" description="Basic and acidic residues" evidence="6">
    <location>
        <begin position="289"/>
        <end position="303"/>
    </location>
</feature>
<dbReference type="Gene3D" id="3.40.50.150">
    <property type="entry name" value="Vaccinia Virus protein VP39"/>
    <property type="match status" value="1"/>
</dbReference>
<dbReference type="Pfam" id="PF13847">
    <property type="entry name" value="Methyltransf_31"/>
    <property type="match status" value="1"/>
</dbReference>
<gene>
    <name evidence="8" type="ORF">L1049_013123</name>
</gene>
<feature type="binding site" evidence="4">
    <location>
        <position position="234"/>
    </location>
    <ligand>
        <name>S-adenosyl-L-methionine</name>
        <dbReference type="ChEBI" id="CHEBI:59789"/>
    </ligand>
</feature>
<dbReference type="PROSITE" id="PS51687">
    <property type="entry name" value="SAM_MT_RNA_M5U"/>
    <property type="match status" value="1"/>
</dbReference>
<feature type="binding site" evidence="4">
    <location>
        <position position="184"/>
    </location>
    <ligand>
        <name>S-adenosyl-L-methionine</name>
        <dbReference type="ChEBI" id="CHEBI:59789"/>
    </ligand>
</feature>
<dbReference type="PANTHER" id="PTHR45904">
    <property type="entry name" value="TRNA (URACIL-5-)-METHYLTRANSFERASE"/>
    <property type="match status" value="1"/>
</dbReference>
<evidence type="ECO:0000256" key="3">
    <source>
        <dbReference type="ARBA" id="ARBA00022691"/>
    </source>
</evidence>
<evidence type="ECO:0000256" key="1">
    <source>
        <dbReference type="ARBA" id="ARBA00022603"/>
    </source>
</evidence>
<evidence type="ECO:0000259" key="7">
    <source>
        <dbReference type="Pfam" id="PF13847"/>
    </source>
</evidence>
<dbReference type="PROSITE" id="PS01230">
    <property type="entry name" value="TRMA_1"/>
    <property type="match status" value="1"/>
</dbReference>
<evidence type="ECO:0000256" key="4">
    <source>
        <dbReference type="PROSITE-ProRule" id="PRU01024"/>
    </source>
</evidence>
<comment type="similarity">
    <text evidence="4">Belongs to the class I-like SAM-binding methyltransferase superfamily. RNA M5U methyltransferase family.</text>
</comment>
<proteinExistence type="inferred from homology"/>
<dbReference type="GO" id="GO:0003723">
    <property type="term" value="F:RNA binding"/>
    <property type="evidence" value="ECO:0007669"/>
    <property type="project" value="TreeGrafter"/>
</dbReference>
<keyword evidence="2 4" id="KW-0808">Transferase</keyword>
<comment type="caution">
    <text evidence="8">The sequence shown here is derived from an EMBL/GenBank/DDBJ whole genome shotgun (WGS) entry which is preliminary data.</text>
</comment>
<organism evidence="8 9">
    <name type="scientific">Liquidambar formosana</name>
    <name type="common">Formosan gum</name>
    <dbReference type="NCBI Taxonomy" id="63359"/>
    <lineage>
        <taxon>Eukaryota</taxon>
        <taxon>Viridiplantae</taxon>
        <taxon>Streptophyta</taxon>
        <taxon>Embryophyta</taxon>
        <taxon>Tracheophyta</taxon>
        <taxon>Spermatophyta</taxon>
        <taxon>Magnoliopsida</taxon>
        <taxon>eudicotyledons</taxon>
        <taxon>Gunneridae</taxon>
        <taxon>Pentapetalae</taxon>
        <taxon>Saxifragales</taxon>
        <taxon>Altingiaceae</taxon>
        <taxon>Liquidambar</taxon>
    </lineage>
</organism>
<dbReference type="Pfam" id="PF05958">
    <property type="entry name" value="tRNA_U5-meth_tr"/>
    <property type="match status" value="1"/>
</dbReference>
<dbReference type="GO" id="GO:0032259">
    <property type="term" value="P:methylation"/>
    <property type="evidence" value="ECO:0007669"/>
    <property type="project" value="UniProtKB-KW"/>
</dbReference>
<evidence type="ECO:0000313" key="8">
    <source>
        <dbReference type="EMBL" id="KAK9279444.1"/>
    </source>
</evidence>
<dbReference type="InterPro" id="IPR025714">
    <property type="entry name" value="Methyltranfer_dom"/>
</dbReference>
<comment type="caution">
    <text evidence="4">Lacks conserved residue(s) required for the propagation of feature annotation.</text>
</comment>
<dbReference type="CDD" id="cd02440">
    <property type="entry name" value="AdoMet_MTases"/>
    <property type="match status" value="1"/>
</dbReference>
<keyword evidence="9" id="KW-1185">Reference proteome</keyword>
<dbReference type="InterPro" id="IPR030390">
    <property type="entry name" value="MeTrfase_TrmA_AS"/>
</dbReference>
<reference evidence="8 9" key="1">
    <citation type="journal article" date="2024" name="Plant J.">
        <title>Genome sequences and population genomics reveal climatic adaptation and genomic divergence between two closely related sweetgum species.</title>
        <authorList>
            <person name="Xu W.Q."/>
            <person name="Ren C.Q."/>
            <person name="Zhang X.Y."/>
            <person name="Comes H.P."/>
            <person name="Liu X.H."/>
            <person name="Li Y.G."/>
            <person name="Kettle C.J."/>
            <person name="Jalonen R."/>
            <person name="Gaisberger H."/>
            <person name="Ma Y.Z."/>
            <person name="Qiu Y.X."/>
        </authorList>
    </citation>
    <scope>NUCLEOTIDE SEQUENCE [LARGE SCALE GENOMIC DNA]</scope>
    <source>
        <strain evidence="8">Hangzhou</strain>
    </source>
</reference>
<feature type="region of interest" description="Disordered" evidence="6">
    <location>
        <begin position="280"/>
        <end position="349"/>
    </location>
</feature>
<dbReference type="SUPFAM" id="SSF53335">
    <property type="entry name" value="S-adenosyl-L-methionine-dependent methyltransferases"/>
    <property type="match status" value="1"/>
</dbReference>
<protein>
    <recommendedName>
        <fullName evidence="7">Methyltransferase domain-containing protein</fullName>
    </recommendedName>
</protein>
<dbReference type="InterPro" id="IPR010280">
    <property type="entry name" value="U5_MeTrfase_fam"/>
</dbReference>
<dbReference type="EMBL" id="JBBPBK010000008">
    <property type="protein sequence ID" value="KAK9279444.1"/>
    <property type="molecule type" value="Genomic_DNA"/>
</dbReference>
<evidence type="ECO:0000256" key="2">
    <source>
        <dbReference type="ARBA" id="ARBA00022679"/>
    </source>
</evidence>
<dbReference type="InterPro" id="IPR029063">
    <property type="entry name" value="SAM-dependent_MTases_sf"/>
</dbReference>
<evidence type="ECO:0000256" key="5">
    <source>
        <dbReference type="PROSITE-ProRule" id="PRU10015"/>
    </source>
</evidence>
<sequence>MLGNFREGVTAVEEPVDCPNVSPIACKYASVFQQFLQHSSLQIWNRFNNTGFWRQLTVREGRKPGKAAEVENFGANISEVLLMVQVCTVGIDDEVLNSELERMAQVFTAGATANSPSLPLTALVIQDHKGISNVAPADAPLRSLPIPKAESDSGQDAANNIVEARIRDYISNLQFCISPTAFFQVNTLAAEKLYSLAGDWADLGPDTLLFDICCGTGTIGLTLAHRVGMVVGIEMNASAVSDAHRNAEINGIKNCRFICAKAEDVMGSLLKQYLNVPQKQDEIPNASESNDKDTTITEEKDTSMDNVSDPEESSNHKLENAKGASGCAEYGGQEPESHLQKSCTSESGNTSMQQFKNVVAIVDPPRGGLHPTVIKALRTHPRLRRLVYISCNPESLVANAIELCTPSADKTEKGNKNNRAWRNMSSAGLARHRAKSMPQSEPFRPVKAMAVDLFPHTPHCEMVMLLER</sequence>
<dbReference type="GO" id="GO:0008173">
    <property type="term" value="F:RNA methyltransferase activity"/>
    <property type="evidence" value="ECO:0007669"/>
    <property type="project" value="InterPro"/>
</dbReference>
<dbReference type="Proteomes" id="UP001415857">
    <property type="component" value="Unassembled WGS sequence"/>
</dbReference>
<feature type="compositionally biased region" description="Polar residues" evidence="6">
    <location>
        <begin position="340"/>
        <end position="349"/>
    </location>
</feature>
<dbReference type="PANTHER" id="PTHR45904:SF2">
    <property type="entry name" value="TRNA (URACIL-5-)-METHYLTRANSFERASE HOMOLOG A"/>
    <property type="match status" value="1"/>
</dbReference>